<accession>A0A840SC29</accession>
<name>A0A840SC29_9SPIR</name>
<dbReference type="RefSeq" id="WP_246428844.1">
    <property type="nucleotide sequence ID" value="NZ_JACHFR010000001.1"/>
</dbReference>
<dbReference type="EMBL" id="JACHFR010000001">
    <property type="protein sequence ID" value="MBB5218270.1"/>
    <property type="molecule type" value="Genomic_DNA"/>
</dbReference>
<organism evidence="2 3">
    <name type="scientific">Treponema rectale</name>
    <dbReference type="NCBI Taxonomy" id="744512"/>
    <lineage>
        <taxon>Bacteria</taxon>
        <taxon>Pseudomonadati</taxon>
        <taxon>Spirochaetota</taxon>
        <taxon>Spirochaetia</taxon>
        <taxon>Spirochaetales</taxon>
        <taxon>Treponemataceae</taxon>
        <taxon>Treponema</taxon>
    </lineage>
</organism>
<comment type="caution">
    <text evidence="2">The sequence shown here is derived from an EMBL/GenBank/DDBJ whole genome shotgun (WGS) entry which is preliminary data.</text>
</comment>
<dbReference type="InterPro" id="IPR053136">
    <property type="entry name" value="UTP_pyrophosphatase-like"/>
</dbReference>
<dbReference type="Pfam" id="PF01863">
    <property type="entry name" value="YgjP-like"/>
    <property type="match status" value="2"/>
</dbReference>
<gene>
    <name evidence="2" type="ORF">HNP77_000614</name>
</gene>
<evidence type="ECO:0000313" key="2">
    <source>
        <dbReference type="EMBL" id="MBB5218270.1"/>
    </source>
</evidence>
<dbReference type="Gene3D" id="3.30.2010.10">
    <property type="entry name" value="Metalloproteases ('zincins'), catalytic domain"/>
    <property type="match status" value="1"/>
</dbReference>
<proteinExistence type="predicted"/>
<dbReference type="InterPro" id="IPR002725">
    <property type="entry name" value="YgjP-like_metallopeptidase"/>
</dbReference>
<protein>
    <recommendedName>
        <fullName evidence="1">YgjP-like metallopeptidase domain-containing protein</fullName>
    </recommendedName>
</protein>
<dbReference type="Proteomes" id="UP000578697">
    <property type="component" value="Unassembled WGS sequence"/>
</dbReference>
<sequence>MKITYVIQKSRRRSMSIQVADDRKIIVKVPLGTPTFVAENFIREKKDWITKQIEKVEKQSKLADFMGPLTEEDIRQIKKKARVIIPQRVEYYAKMADISYNRIFIRLQKSRWGSCSVDGNLNFNCLLVLMPPEILDSVVVHELCHRHHMNHSKEFYDEVLRIFPDYKRCNKWLKQNGGVYFKRIENFGFECHSNALAR</sequence>
<keyword evidence="3" id="KW-1185">Reference proteome</keyword>
<dbReference type="PANTHER" id="PTHR30399">
    <property type="entry name" value="UNCHARACTERIZED PROTEIN YGJP"/>
    <property type="match status" value="1"/>
</dbReference>
<dbReference type="AlphaFoldDB" id="A0A840SC29"/>
<feature type="domain" description="YgjP-like metallopeptidase" evidence="1">
    <location>
        <begin position="13"/>
        <end position="60"/>
    </location>
</feature>
<evidence type="ECO:0000259" key="1">
    <source>
        <dbReference type="Pfam" id="PF01863"/>
    </source>
</evidence>
<dbReference type="CDD" id="cd07344">
    <property type="entry name" value="M48_yhfN_like"/>
    <property type="match status" value="1"/>
</dbReference>
<reference evidence="2 3" key="1">
    <citation type="submission" date="2020-08" db="EMBL/GenBank/DDBJ databases">
        <title>Genomic Encyclopedia of Type Strains, Phase IV (KMG-IV): sequencing the most valuable type-strain genomes for metagenomic binning, comparative biology and taxonomic classification.</title>
        <authorList>
            <person name="Goeker M."/>
        </authorList>
    </citation>
    <scope>NUCLEOTIDE SEQUENCE [LARGE SCALE GENOMIC DNA]</scope>
    <source>
        <strain evidence="2 3">DSM 103679</strain>
    </source>
</reference>
<feature type="domain" description="YgjP-like metallopeptidase" evidence="1">
    <location>
        <begin position="77"/>
        <end position="176"/>
    </location>
</feature>
<evidence type="ECO:0000313" key="3">
    <source>
        <dbReference type="Proteomes" id="UP000578697"/>
    </source>
</evidence>
<dbReference type="PANTHER" id="PTHR30399:SF1">
    <property type="entry name" value="UTP PYROPHOSPHATASE"/>
    <property type="match status" value="1"/>
</dbReference>